<comment type="caution">
    <text evidence="1">The sequence shown here is derived from an EMBL/GenBank/DDBJ whole genome shotgun (WGS) entry which is preliminary data.</text>
</comment>
<name>A0ABP5SYI6_9ACTN</name>
<dbReference type="Proteomes" id="UP001501444">
    <property type="component" value="Unassembled WGS sequence"/>
</dbReference>
<gene>
    <name evidence="1" type="ORF">GCM10010170_025340</name>
</gene>
<dbReference type="RefSeq" id="WP_344612512.1">
    <property type="nucleotide sequence ID" value="NZ_BAAARV010000021.1"/>
</dbReference>
<protein>
    <submittedName>
        <fullName evidence="1">Uncharacterized protein</fullName>
    </submittedName>
</protein>
<sequence>MGLYGTFIVARDKALLPHLPEVQQAFGTRALHLCRGRDDWQLLLLRPPYGHHWPTVGAGPAPLAEVTGAPALAVWVSESSCLQYAAATPGGGSWTAHFADEANHIPNPDRAPHASRCAYDHHRWCTLRLPEGVDVPPDDQAALSDNLAAWAAAGGLATTPRRILEALGAKTNEEAIYALVDALDLEPLEFVEPSVDPDDPKWFDARRIGEHESARLAGEWVLRLKGRANSADWAQPLPGAAEFVRFLDLVEAAQYGGGLTRKQLAAEAQRLLGTHPEP</sequence>
<proteinExistence type="predicted"/>
<organism evidence="1 2">
    <name type="scientific">Dactylosporangium salmoneum</name>
    <dbReference type="NCBI Taxonomy" id="53361"/>
    <lineage>
        <taxon>Bacteria</taxon>
        <taxon>Bacillati</taxon>
        <taxon>Actinomycetota</taxon>
        <taxon>Actinomycetes</taxon>
        <taxon>Micromonosporales</taxon>
        <taxon>Micromonosporaceae</taxon>
        <taxon>Dactylosporangium</taxon>
    </lineage>
</organism>
<reference evidence="2" key="1">
    <citation type="journal article" date="2019" name="Int. J. Syst. Evol. Microbiol.">
        <title>The Global Catalogue of Microorganisms (GCM) 10K type strain sequencing project: providing services to taxonomists for standard genome sequencing and annotation.</title>
        <authorList>
            <consortium name="The Broad Institute Genomics Platform"/>
            <consortium name="The Broad Institute Genome Sequencing Center for Infectious Disease"/>
            <person name="Wu L."/>
            <person name="Ma J."/>
        </authorList>
    </citation>
    <scope>NUCLEOTIDE SEQUENCE [LARGE SCALE GENOMIC DNA]</scope>
    <source>
        <strain evidence="2">JCM 3272</strain>
    </source>
</reference>
<keyword evidence="2" id="KW-1185">Reference proteome</keyword>
<evidence type="ECO:0000313" key="1">
    <source>
        <dbReference type="EMBL" id="GAA2341683.1"/>
    </source>
</evidence>
<accession>A0ABP5SYI6</accession>
<dbReference type="EMBL" id="BAAARV010000021">
    <property type="protein sequence ID" value="GAA2341683.1"/>
    <property type="molecule type" value="Genomic_DNA"/>
</dbReference>
<evidence type="ECO:0000313" key="2">
    <source>
        <dbReference type="Proteomes" id="UP001501444"/>
    </source>
</evidence>